<feature type="coiled-coil region" evidence="1">
    <location>
        <begin position="99"/>
        <end position="130"/>
    </location>
</feature>
<dbReference type="EMBL" id="SPDS01000001">
    <property type="protein sequence ID" value="TFH56823.1"/>
    <property type="molecule type" value="Genomic_DNA"/>
</dbReference>
<dbReference type="Proteomes" id="UP000297638">
    <property type="component" value="Unassembled WGS sequence"/>
</dbReference>
<sequence length="280" mass="30992">MNTTPAAFIDQVNTIVENGGTTTTKFEALTKRWNTFANLEDDMQAELNKAILDPKVKPEELARLHALAIAAAGSNHVTEATVRNSVAAEILAALRVEYRTVAEANYETIRERFNELAEQLTDALDEVDSEASPELMVKADSATRAAWADAPAHAYQLTALLPTLHTAALLAGTTQPTGHADKLLIGLTTNTEGLHRRRVWEAWNNTTGRALQWRELWKLGATIEAPALNDIKPYREPMPMETRAERADYGIRQFEYDPEDDEGKKTFPEAGHTRNAVSSI</sequence>
<gene>
    <name evidence="3" type="ORF">EXY26_07310</name>
</gene>
<reference evidence="3 4" key="1">
    <citation type="submission" date="2019-03" db="EMBL/GenBank/DDBJ databases">
        <title>Glutamicibacter sp. LJH19 genome.</title>
        <authorList>
            <person name="Sinai Borker S."/>
            <person name="Kumar R."/>
        </authorList>
    </citation>
    <scope>NUCLEOTIDE SEQUENCE [LARGE SCALE GENOMIC DNA]</scope>
    <source>
        <strain evidence="3 4">LJH19</strain>
    </source>
</reference>
<comment type="caution">
    <text evidence="3">The sequence shown here is derived from an EMBL/GenBank/DDBJ whole genome shotgun (WGS) entry which is preliminary data.</text>
</comment>
<evidence type="ECO:0000313" key="3">
    <source>
        <dbReference type="EMBL" id="TFH56823.1"/>
    </source>
</evidence>
<proteinExistence type="predicted"/>
<accession>A0A4Y8U0L5</accession>
<evidence type="ECO:0000256" key="1">
    <source>
        <dbReference type="SAM" id="Coils"/>
    </source>
</evidence>
<evidence type="ECO:0000313" key="4">
    <source>
        <dbReference type="Proteomes" id="UP000297638"/>
    </source>
</evidence>
<feature type="region of interest" description="Disordered" evidence="2">
    <location>
        <begin position="257"/>
        <end position="280"/>
    </location>
</feature>
<name>A0A4Y8U0L5_9MICC</name>
<organism evidence="3 4">
    <name type="scientific">Glutamicibacter arilaitensis</name>
    <dbReference type="NCBI Taxonomy" id="256701"/>
    <lineage>
        <taxon>Bacteria</taxon>
        <taxon>Bacillati</taxon>
        <taxon>Actinomycetota</taxon>
        <taxon>Actinomycetes</taxon>
        <taxon>Micrococcales</taxon>
        <taxon>Micrococcaceae</taxon>
        <taxon>Glutamicibacter</taxon>
    </lineage>
</organism>
<protein>
    <submittedName>
        <fullName evidence="3">Uncharacterized protein</fullName>
    </submittedName>
</protein>
<evidence type="ECO:0000256" key="2">
    <source>
        <dbReference type="SAM" id="MobiDB-lite"/>
    </source>
</evidence>
<keyword evidence="1" id="KW-0175">Coiled coil</keyword>
<dbReference type="RefSeq" id="WP_134779890.1">
    <property type="nucleotide sequence ID" value="NZ_SPDS01000001.1"/>
</dbReference>
<dbReference type="AlphaFoldDB" id="A0A4Y8U0L5"/>